<dbReference type="EMBL" id="QSAG01000001">
    <property type="protein sequence ID" value="RGW45096.1"/>
    <property type="molecule type" value="Genomic_DNA"/>
</dbReference>
<sequence>MEDLPIGSEIVLKVVKTEKEQCNGCFFDEICNNIYENVCGDFNCSASTRKDGKNVQFIRVK</sequence>
<comment type="caution">
    <text evidence="1">The sequence shown here is derived from an EMBL/GenBank/DDBJ whole genome shotgun (WGS) entry which is preliminary data.</text>
</comment>
<organism evidence="1 2">
    <name type="scientific">Segatella copri</name>
    <dbReference type="NCBI Taxonomy" id="165179"/>
    <lineage>
        <taxon>Bacteria</taxon>
        <taxon>Pseudomonadati</taxon>
        <taxon>Bacteroidota</taxon>
        <taxon>Bacteroidia</taxon>
        <taxon>Bacteroidales</taxon>
        <taxon>Prevotellaceae</taxon>
        <taxon>Segatella</taxon>
    </lineage>
</organism>
<protein>
    <submittedName>
        <fullName evidence="1">Uncharacterized protein</fullName>
    </submittedName>
</protein>
<reference evidence="1 2" key="1">
    <citation type="submission" date="2018-08" db="EMBL/GenBank/DDBJ databases">
        <title>A genome reference for cultivated species of the human gut microbiota.</title>
        <authorList>
            <person name="Zou Y."/>
            <person name="Xue W."/>
            <person name="Luo G."/>
        </authorList>
    </citation>
    <scope>NUCLEOTIDE SEQUENCE [LARGE SCALE GENOMIC DNA]</scope>
    <source>
        <strain evidence="1 2">AF12-50</strain>
    </source>
</reference>
<proteinExistence type="predicted"/>
<name>A0AA92U066_9BACT</name>
<gene>
    <name evidence="1" type="ORF">DWV76_00830</name>
</gene>
<evidence type="ECO:0000313" key="2">
    <source>
        <dbReference type="Proteomes" id="UP000283785"/>
    </source>
</evidence>
<dbReference type="AlphaFoldDB" id="A0AA92U066"/>
<accession>A0AA92U066</accession>
<dbReference type="Proteomes" id="UP000283785">
    <property type="component" value="Unassembled WGS sequence"/>
</dbReference>
<evidence type="ECO:0000313" key="1">
    <source>
        <dbReference type="EMBL" id="RGW45096.1"/>
    </source>
</evidence>